<dbReference type="Proteomes" id="UP000471633">
    <property type="component" value="Unassembled WGS sequence"/>
</dbReference>
<dbReference type="RefSeq" id="XP_051068697.1">
    <property type="nucleotide sequence ID" value="XM_051212783.1"/>
</dbReference>
<reference evidence="1" key="3">
    <citation type="submission" date="2021-06" db="EMBL/GenBank/DDBJ databases">
        <title>Chromosome-level genome assembly for S. haematobium.</title>
        <authorList>
            <person name="Stroehlein A.J."/>
        </authorList>
    </citation>
    <scope>NUCLEOTIDE SEQUENCE</scope>
</reference>
<dbReference type="GeneID" id="75577304"/>
<protein>
    <submittedName>
        <fullName evidence="1">Uncharacterized protein</fullName>
    </submittedName>
</protein>
<dbReference type="SUPFAM" id="SSF56672">
    <property type="entry name" value="DNA/RNA polymerases"/>
    <property type="match status" value="1"/>
</dbReference>
<dbReference type="Gene3D" id="3.30.70.270">
    <property type="match status" value="1"/>
</dbReference>
<dbReference type="InterPro" id="IPR043128">
    <property type="entry name" value="Rev_trsase/Diguanyl_cyclase"/>
</dbReference>
<reference evidence="1" key="2">
    <citation type="journal article" date="2019" name="Gigascience">
        <title>High-quality Schistosoma haematobium genome achieved by single-molecule and long-range sequencing.</title>
        <authorList>
            <person name="Stroehlein A.J."/>
            <person name="Korhonen P.K."/>
            <person name="Chong T.M."/>
            <person name="Lim Y.L."/>
            <person name="Chan K.G."/>
            <person name="Webster B."/>
            <person name="Rollinson D."/>
            <person name="Brindley P.J."/>
            <person name="Gasser R.B."/>
            <person name="Young N.D."/>
        </authorList>
    </citation>
    <scope>NUCLEOTIDE SEQUENCE</scope>
</reference>
<dbReference type="CTD" id="75577304"/>
<organism evidence="1 2">
    <name type="scientific">Schistosoma haematobium</name>
    <name type="common">Blood fluke</name>
    <dbReference type="NCBI Taxonomy" id="6185"/>
    <lineage>
        <taxon>Eukaryota</taxon>
        <taxon>Metazoa</taxon>
        <taxon>Spiralia</taxon>
        <taxon>Lophotrochozoa</taxon>
        <taxon>Platyhelminthes</taxon>
        <taxon>Trematoda</taxon>
        <taxon>Digenea</taxon>
        <taxon>Strigeidida</taxon>
        <taxon>Schistosomatoidea</taxon>
        <taxon>Schistosomatidae</taxon>
        <taxon>Schistosoma</taxon>
    </lineage>
</organism>
<proteinExistence type="predicted"/>
<accession>A0A922ISZ9</accession>
<comment type="caution">
    <text evidence="1">The sequence shown here is derived from an EMBL/GenBank/DDBJ whole genome shotgun (WGS) entry which is preliminary data.</text>
</comment>
<evidence type="ECO:0000313" key="1">
    <source>
        <dbReference type="EMBL" id="KAH9586863.1"/>
    </source>
</evidence>
<dbReference type="InterPro" id="IPR043502">
    <property type="entry name" value="DNA/RNA_pol_sf"/>
</dbReference>
<gene>
    <name evidence="1" type="ORF">MS3_00004819</name>
</gene>
<name>A0A922ISZ9_SCHHA</name>
<dbReference type="AlphaFoldDB" id="A0A922ISZ9"/>
<dbReference type="EMBL" id="AMPZ03000003">
    <property type="protein sequence ID" value="KAH9586863.1"/>
    <property type="molecule type" value="Genomic_DNA"/>
</dbReference>
<dbReference type="KEGG" id="shx:MS3_00004819"/>
<evidence type="ECO:0000313" key="2">
    <source>
        <dbReference type="Proteomes" id="UP000471633"/>
    </source>
</evidence>
<reference evidence="1" key="1">
    <citation type="journal article" date="2012" name="Nat. Genet.">
        <title>Whole-genome sequence of Schistosoma haematobium.</title>
        <authorList>
            <person name="Young N.D."/>
            <person name="Jex A.R."/>
            <person name="Li B."/>
            <person name="Liu S."/>
            <person name="Yang L."/>
            <person name="Xiong Z."/>
            <person name="Li Y."/>
            <person name="Cantacessi C."/>
            <person name="Hall R.S."/>
            <person name="Xu X."/>
            <person name="Chen F."/>
            <person name="Wu X."/>
            <person name="Zerlotini A."/>
            <person name="Oliveira G."/>
            <person name="Hofmann A."/>
            <person name="Zhang G."/>
            <person name="Fang X."/>
            <person name="Kang Y."/>
            <person name="Campbell B.E."/>
            <person name="Loukas A."/>
            <person name="Ranganathan S."/>
            <person name="Rollinson D."/>
            <person name="Rinaldi G."/>
            <person name="Brindley P.J."/>
            <person name="Yang H."/>
            <person name="Wang J."/>
            <person name="Wang J."/>
            <person name="Gasser R.B."/>
        </authorList>
    </citation>
    <scope>NUCLEOTIDE SEQUENCE</scope>
</reference>
<sequence length="106" mass="11994">MNNVASERKIVEIYQNDHTIHGSDITAHHQRLIALLHWRSQKNIKGNTSRCSFCVSSFECLGTLSDINGSKPDMKQLASLTNAFSKKSYRTKLTSRCSLISLLFYS</sequence>
<keyword evidence="2" id="KW-1185">Reference proteome</keyword>
<reference evidence="1" key="4">
    <citation type="journal article" date="2022" name="PLoS Pathog.">
        <title>Chromosome-level genome of Schistosoma haematobium underpins genome-wide explorations of molecular variation.</title>
        <authorList>
            <person name="Stroehlein A.J."/>
            <person name="Korhonen P.K."/>
            <person name="Lee V.V."/>
            <person name="Ralph S.A."/>
            <person name="Mentink-Kane M."/>
            <person name="You H."/>
            <person name="McManus D.P."/>
            <person name="Tchuente L.T."/>
            <person name="Stothard J.R."/>
            <person name="Kaur P."/>
            <person name="Dudchenko O."/>
            <person name="Aiden E.L."/>
            <person name="Yang B."/>
            <person name="Yang H."/>
            <person name="Emery A.M."/>
            <person name="Webster B.L."/>
            <person name="Brindley P.J."/>
            <person name="Rollinson D."/>
            <person name="Chang B.C.H."/>
            <person name="Gasser R.B."/>
            <person name="Young N.D."/>
        </authorList>
    </citation>
    <scope>NUCLEOTIDE SEQUENCE</scope>
</reference>